<evidence type="ECO:0000256" key="3">
    <source>
        <dbReference type="ARBA" id="ARBA00022989"/>
    </source>
</evidence>
<accession>A0A4R6S1T4</accession>
<dbReference type="Proteomes" id="UP000295601">
    <property type="component" value="Unassembled WGS sequence"/>
</dbReference>
<feature type="transmembrane region" description="Helical" evidence="6">
    <location>
        <begin position="117"/>
        <end position="136"/>
    </location>
</feature>
<protein>
    <submittedName>
        <fullName evidence="8">Vitamin K-dependent gamma-carboxylase-like protein</fullName>
    </submittedName>
</protein>
<feature type="transmembrane region" description="Helical" evidence="6">
    <location>
        <begin position="30"/>
        <end position="51"/>
    </location>
</feature>
<dbReference type="EMBL" id="SNYA01000003">
    <property type="protein sequence ID" value="TDP93491.1"/>
    <property type="molecule type" value="Genomic_DNA"/>
</dbReference>
<dbReference type="OrthoDB" id="128729at2"/>
<feature type="transmembrane region" description="Helical" evidence="6">
    <location>
        <begin position="278"/>
        <end position="306"/>
    </location>
</feature>
<name>A0A4R6S1T4_9MICO</name>
<proteinExistence type="predicted"/>
<dbReference type="InterPro" id="IPR052964">
    <property type="entry name" value="Sporulation_signal_mat"/>
</dbReference>
<dbReference type="PANTHER" id="PTHR39535">
    <property type="entry name" value="SPORULATION-DELAYING PROTEIN SDPB"/>
    <property type="match status" value="1"/>
</dbReference>
<dbReference type="RefSeq" id="WP_133616483.1">
    <property type="nucleotide sequence ID" value="NZ_SNYA01000003.1"/>
</dbReference>
<evidence type="ECO:0000313" key="9">
    <source>
        <dbReference type="Proteomes" id="UP000295601"/>
    </source>
</evidence>
<evidence type="ECO:0000256" key="4">
    <source>
        <dbReference type="ARBA" id="ARBA00023136"/>
    </source>
</evidence>
<keyword evidence="4 6" id="KW-0472">Membrane</keyword>
<feature type="domain" description="HTTM-like" evidence="7">
    <location>
        <begin position="30"/>
        <end position="316"/>
    </location>
</feature>
<evidence type="ECO:0000313" key="8">
    <source>
        <dbReference type="EMBL" id="TDP93491.1"/>
    </source>
</evidence>
<dbReference type="InterPro" id="IPR011020">
    <property type="entry name" value="HTTM-like"/>
</dbReference>
<organism evidence="8 9">
    <name type="scientific">Leucobacter luti</name>
    <dbReference type="NCBI Taxonomy" id="340320"/>
    <lineage>
        <taxon>Bacteria</taxon>
        <taxon>Bacillati</taxon>
        <taxon>Actinomycetota</taxon>
        <taxon>Actinomycetes</taxon>
        <taxon>Micrococcales</taxon>
        <taxon>Microbacteriaceae</taxon>
        <taxon>Leucobacter</taxon>
    </lineage>
</organism>
<feature type="transmembrane region" description="Helical" evidence="6">
    <location>
        <begin position="245"/>
        <end position="271"/>
    </location>
</feature>
<reference evidence="8 9" key="1">
    <citation type="submission" date="2019-03" db="EMBL/GenBank/DDBJ databases">
        <title>Genomic analyses of the natural microbiome of Caenorhabditis elegans.</title>
        <authorList>
            <person name="Samuel B."/>
        </authorList>
    </citation>
    <scope>NUCLEOTIDE SEQUENCE [LARGE SCALE GENOMIC DNA]</scope>
    <source>
        <strain evidence="8 9">JUb18</strain>
    </source>
</reference>
<feature type="transmembrane region" description="Helical" evidence="6">
    <location>
        <begin position="191"/>
        <end position="214"/>
    </location>
</feature>
<keyword evidence="2 6" id="KW-0812">Transmembrane</keyword>
<evidence type="ECO:0000259" key="7">
    <source>
        <dbReference type="SMART" id="SM00752"/>
    </source>
</evidence>
<evidence type="ECO:0000256" key="2">
    <source>
        <dbReference type="ARBA" id="ARBA00022692"/>
    </source>
</evidence>
<evidence type="ECO:0000256" key="1">
    <source>
        <dbReference type="ARBA" id="ARBA00004127"/>
    </source>
</evidence>
<comment type="subcellular location">
    <subcellularLocation>
        <location evidence="1">Endomembrane system</location>
        <topology evidence="1">Multi-pass membrane protein</topology>
    </subcellularLocation>
</comment>
<keyword evidence="3 6" id="KW-1133">Transmembrane helix</keyword>
<dbReference type="SMART" id="SM00752">
    <property type="entry name" value="HTTM"/>
    <property type="match status" value="1"/>
</dbReference>
<gene>
    <name evidence="8" type="ORF">EDF62_1472</name>
</gene>
<comment type="caution">
    <text evidence="8">The sequence shown here is derived from an EMBL/GenBank/DDBJ whole genome shotgun (WGS) entry which is preliminary data.</text>
</comment>
<sequence length="385" mass="43225">MSTVGVVENPVTRVWERFLHWLLDARKASYGLAVMRIGFGAMTVTILAMYLPNFSYSFGQGSRWGEALFRNSAVNDYVWPIPLLFSRDDPDQLLLVKILVLMGVAVVYALGWRMRIVSPLFVMLWLGFAATNPVILNTGHYQTFRIFLLFLLLADTSRRWSLDARRRARTGEEDPALGFGAWRLPRWVPILANNLAVVLIGYQLCVIYVTSALWKLQGTTWVSGVASYYPLQLEELTMFPWLNHLAWQITPAVYIASWLSVYGQLLFPLFLLNRWTRIGGLILVTGMHASIGILLALPWFSLMMILGDMIFIRDRSWESAMAWVRRAPWKARRGSRAPANADAGVSATAGAATAMPAVTPAPAPPLAELPQEIAEEREAQPSSRP</sequence>
<dbReference type="AlphaFoldDB" id="A0A4R6S1T4"/>
<keyword evidence="9" id="KW-1185">Reference proteome</keyword>
<evidence type="ECO:0000256" key="5">
    <source>
        <dbReference type="SAM" id="MobiDB-lite"/>
    </source>
</evidence>
<dbReference type="PANTHER" id="PTHR39535:SF2">
    <property type="entry name" value="HTTM DOMAIN-CONTAINING PROTEIN"/>
    <property type="match status" value="1"/>
</dbReference>
<dbReference type="GO" id="GO:0012505">
    <property type="term" value="C:endomembrane system"/>
    <property type="evidence" value="ECO:0007669"/>
    <property type="project" value="UniProtKB-SubCell"/>
</dbReference>
<feature type="transmembrane region" description="Helical" evidence="6">
    <location>
        <begin position="92"/>
        <end position="110"/>
    </location>
</feature>
<feature type="region of interest" description="Disordered" evidence="5">
    <location>
        <begin position="356"/>
        <end position="385"/>
    </location>
</feature>
<evidence type="ECO:0000256" key="6">
    <source>
        <dbReference type="SAM" id="Phobius"/>
    </source>
</evidence>